<evidence type="ECO:0000313" key="9">
    <source>
        <dbReference type="Proteomes" id="UP000277928"/>
    </source>
</evidence>
<dbReference type="SMART" id="SM00091">
    <property type="entry name" value="PAS"/>
    <property type="match status" value="1"/>
</dbReference>
<dbReference type="InterPro" id="IPR035965">
    <property type="entry name" value="PAS-like_dom_sf"/>
</dbReference>
<feature type="non-terminal residue" evidence="8">
    <location>
        <position position="504"/>
    </location>
</feature>
<dbReference type="CDD" id="cd00130">
    <property type="entry name" value="PAS"/>
    <property type="match status" value="1"/>
</dbReference>
<sequence length="504" mass="56500">MALKALGGFILILNENGDIYYVSKNIETYLGFHQSDILHQSLFEMIHSEDREDIKSQLAWNYNVPLNVTSLQDILAPGGMPYLERNVNARFRCLLDNTCGFLRIDVRGKLMSLHGLPHSYVLNRIGSHSSGNVVLGLVAICCPFVSPNSADEQQMDEPILKTKHSLDFMLIFTDSRMKALLELDEKNLPQSFYSLVYADDVTCVAEAHKEVLKNSASGILIYRLISIRSERVYWIQSSCRTFYKNGTASLSLYVTGPEKNRCSTLKRHYTQFSTPPPSVRSKQPLSIPMNRNLSTQATAEFEREQHLSTRGRKRKKQISNVNADHPSISPKLQYSTCMMPSTKNDLKVTRIIQNIDGGEEQVIAATTAPASISATRVTTNCEDFTTATASIHEMSGTSTLIREGLFQFPQDLTGLSTYFTADNNIGAVRNDQSYQWSSSTKANHWPSSSELYYQNYTANNVDNDAATISSGFYSSQMDGNSLEPARNHRVEYPALFIPRNLTST</sequence>
<reference evidence="8 9" key="1">
    <citation type="submission" date="2018-08" db="EMBL/GenBank/DDBJ databases">
        <authorList>
            <person name="Laetsch R D."/>
            <person name="Stevens L."/>
            <person name="Kumar S."/>
            <person name="Blaxter L. M."/>
        </authorList>
    </citation>
    <scope>NUCLEOTIDE SEQUENCE [LARGE SCALE GENOMIC DNA]</scope>
</reference>
<dbReference type="PANTHER" id="PTHR10649:SF12">
    <property type="entry name" value="SPINELESS, ISOFORM C"/>
    <property type="match status" value="1"/>
</dbReference>
<keyword evidence="3" id="KW-0238">DNA-binding</keyword>
<dbReference type="SUPFAM" id="SSF55785">
    <property type="entry name" value="PYP-like sensor domain (PAS domain)"/>
    <property type="match status" value="1"/>
</dbReference>
<dbReference type="Pfam" id="PF14598">
    <property type="entry name" value="PAS_11"/>
    <property type="match status" value="1"/>
</dbReference>
<accession>A0A3P7JSU3</accession>
<organism evidence="8 9">
    <name type="scientific">Litomosoides sigmodontis</name>
    <name type="common">Filarial nematode worm</name>
    <dbReference type="NCBI Taxonomy" id="42156"/>
    <lineage>
        <taxon>Eukaryota</taxon>
        <taxon>Metazoa</taxon>
        <taxon>Ecdysozoa</taxon>
        <taxon>Nematoda</taxon>
        <taxon>Chromadorea</taxon>
        <taxon>Rhabditida</taxon>
        <taxon>Spirurina</taxon>
        <taxon>Spiruromorpha</taxon>
        <taxon>Filarioidea</taxon>
        <taxon>Onchocercidae</taxon>
        <taxon>Litomosoides</taxon>
    </lineage>
</organism>
<dbReference type="InterPro" id="IPR013767">
    <property type="entry name" value="PAS_fold"/>
</dbReference>
<dbReference type="GO" id="GO:0004879">
    <property type="term" value="F:nuclear receptor activity"/>
    <property type="evidence" value="ECO:0007669"/>
    <property type="project" value="TreeGrafter"/>
</dbReference>
<evidence type="ECO:0000256" key="3">
    <source>
        <dbReference type="ARBA" id="ARBA00023125"/>
    </source>
</evidence>
<dbReference type="Proteomes" id="UP000277928">
    <property type="component" value="Unassembled WGS sequence"/>
</dbReference>
<dbReference type="Gene3D" id="3.30.450.20">
    <property type="entry name" value="PAS domain"/>
    <property type="match status" value="2"/>
</dbReference>
<evidence type="ECO:0000256" key="6">
    <source>
        <dbReference type="SAM" id="MobiDB-lite"/>
    </source>
</evidence>
<protein>
    <recommendedName>
        <fullName evidence="7">PAS domain-containing protein</fullName>
    </recommendedName>
</protein>
<dbReference type="PANTHER" id="PTHR10649">
    <property type="entry name" value="ARYL HYDROCARBON RECEPTOR"/>
    <property type="match status" value="1"/>
</dbReference>
<keyword evidence="5" id="KW-0539">Nucleus</keyword>
<comment type="subcellular location">
    <subcellularLocation>
        <location evidence="1">Nucleus</location>
    </subcellularLocation>
</comment>
<evidence type="ECO:0000256" key="5">
    <source>
        <dbReference type="ARBA" id="ARBA00023242"/>
    </source>
</evidence>
<evidence type="ECO:0000259" key="7">
    <source>
        <dbReference type="PROSITE" id="PS50112"/>
    </source>
</evidence>
<evidence type="ECO:0000256" key="2">
    <source>
        <dbReference type="ARBA" id="ARBA00023015"/>
    </source>
</evidence>
<gene>
    <name evidence="8" type="ORF">NLS_LOCUS9431</name>
</gene>
<evidence type="ECO:0000313" key="8">
    <source>
        <dbReference type="EMBL" id="VDM91699.1"/>
    </source>
</evidence>
<dbReference type="InterPro" id="IPR039091">
    <property type="entry name" value="AHR/AHRR"/>
</dbReference>
<name>A0A3P7JSU3_LITSI</name>
<dbReference type="PROSITE" id="PS50112">
    <property type="entry name" value="PAS"/>
    <property type="match status" value="1"/>
</dbReference>
<dbReference type="Pfam" id="PF00989">
    <property type="entry name" value="PAS"/>
    <property type="match status" value="1"/>
</dbReference>
<dbReference type="GO" id="GO:0005634">
    <property type="term" value="C:nucleus"/>
    <property type="evidence" value="ECO:0007669"/>
    <property type="project" value="UniProtKB-SubCell"/>
</dbReference>
<keyword evidence="4" id="KW-0804">Transcription</keyword>
<dbReference type="GO" id="GO:0006805">
    <property type="term" value="P:xenobiotic metabolic process"/>
    <property type="evidence" value="ECO:0007669"/>
    <property type="project" value="InterPro"/>
</dbReference>
<dbReference type="GO" id="GO:0000976">
    <property type="term" value="F:transcription cis-regulatory region binding"/>
    <property type="evidence" value="ECO:0007669"/>
    <property type="project" value="TreeGrafter"/>
</dbReference>
<feature type="domain" description="PAS" evidence="7">
    <location>
        <begin position="1"/>
        <end position="58"/>
    </location>
</feature>
<dbReference type="GO" id="GO:0034751">
    <property type="term" value="C:aryl hydrocarbon receptor complex"/>
    <property type="evidence" value="ECO:0007669"/>
    <property type="project" value="TreeGrafter"/>
</dbReference>
<evidence type="ECO:0000256" key="1">
    <source>
        <dbReference type="ARBA" id="ARBA00004123"/>
    </source>
</evidence>
<keyword evidence="2" id="KW-0805">Transcription regulation</keyword>
<dbReference type="OrthoDB" id="7788762at2759"/>
<proteinExistence type="predicted"/>
<keyword evidence="9" id="KW-1185">Reference proteome</keyword>
<feature type="region of interest" description="Disordered" evidence="6">
    <location>
        <begin position="303"/>
        <end position="325"/>
    </location>
</feature>
<dbReference type="EMBL" id="UYRX01001586">
    <property type="protein sequence ID" value="VDM91699.1"/>
    <property type="molecule type" value="Genomic_DNA"/>
</dbReference>
<dbReference type="AlphaFoldDB" id="A0A3P7JSU3"/>
<evidence type="ECO:0000256" key="4">
    <source>
        <dbReference type="ARBA" id="ARBA00023163"/>
    </source>
</evidence>
<dbReference type="STRING" id="42156.A0A3P7JSU3"/>
<dbReference type="InterPro" id="IPR000014">
    <property type="entry name" value="PAS"/>
</dbReference>